<dbReference type="Proteomes" id="UP001500467">
    <property type="component" value="Unassembled WGS sequence"/>
</dbReference>
<feature type="domain" description="Aminoglycoside phosphotransferase" evidence="1">
    <location>
        <begin position="13"/>
        <end position="194"/>
    </location>
</feature>
<proteinExistence type="predicted"/>
<dbReference type="EMBL" id="BAAALM010000015">
    <property type="protein sequence ID" value="GAA1214147.1"/>
    <property type="molecule type" value="Genomic_DNA"/>
</dbReference>
<dbReference type="Pfam" id="PF01636">
    <property type="entry name" value="APH"/>
    <property type="match status" value="1"/>
</dbReference>
<name>A0ABN1VJI7_9PSEU</name>
<evidence type="ECO:0000313" key="2">
    <source>
        <dbReference type="EMBL" id="GAA1214147.1"/>
    </source>
</evidence>
<protein>
    <recommendedName>
        <fullName evidence="1">Aminoglycoside phosphotransferase domain-containing protein</fullName>
    </recommendedName>
</protein>
<dbReference type="RefSeq" id="WP_253857978.1">
    <property type="nucleotide sequence ID" value="NZ_BAAALM010000015.1"/>
</dbReference>
<evidence type="ECO:0000313" key="3">
    <source>
        <dbReference type="Proteomes" id="UP001500467"/>
    </source>
</evidence>
<reference evidence="2 3" key="1">
    <citation type="journal article" date="2019" name="Int. J. Syst. Evol. Microbiol.">
        <title>The Global Catalogue of Microorganisms (GCM) 10K type strain sequencing project: providing services to taxonomists for standard genome sequencing and annotation.</title>
        <authorList>
            <consortium name="The Broad Institute Genomics Platform"/>
            <consortium name="The Broad Institute Genome Sequencing Center for Infectious Disease"/>
            <person name="Wu L."/>
            <person name="Ma J."/>
        </authorList>
    </citation>
    <scope>NUCLEOTIDE SEQUENCE [LARGE SCALE GENOMIC DNA]</scope>
    <source>
        <strain evidence="2 3">JCM 13022</strain>
    </source>
</reference>
<sequence>MTPRTFRKTFRDAASASAAIEHHRWLSELDADVDLPVVVQNIGTVVDFEFVTGPTATPRDAAVVAETLGRVHRAAWDAGLDRVDVNQPYLLPSGHTISGFAPPRRDRLRTALASVSSPLSGDIVDRWLAADLPAALYKDANPRNVIISPTRGPVLVDFDTLTLAPIGYDLAKFIVTLAMTFGDRPRELVLNTLETYRTAMGISAAECPLEYVQVWAELHHLLTAPWIGRHYTHSWKHTRPWTAGDVVVAARTPLPSRSR</sequence>
<gene>
    <name evidence="2" type="ORF">GCM10009675_40210</name>
</gene>
<dbReference type="InterPro" id="IPR011009">
    <property type="entry name" value="Kinase-like_dom_sf"/>
</dbReference>
<comment type="caution">
    <text evidence="2">The sequence shown here is derived from an EMBL/GenBank/DDBJ whole genome shotgun (WGS) entry which is preliminary data.</text>
</comment>
<dbReference type="InterPro" id="IPR002575">
    <property type="entry name" value="Aminoglycoside_PTrfase"/>
</dbReference>
<evidence type="ECO:0000259" key="1">
    <source>
        <dbReference type="Pfam" id="PF01636"/>
    </source>
</evidence>
<dbReference type="Gene3D" id="3.90.1200.10">
    <property type="match status" value="1"/>
</dbReference>
<keyword evidence="3" id="KW-1185">Reference proteome</keyword>
<dbReference type="SUPFAM" id="SSF56112">
    <property type="entry name" value="Protein kinase-like (PK-like)"/>
    <property type="match status" value="1"/>
</dbReference>
<organism evidence="2 3">
    <name type="scientific">Prauserella alba</name>
    <dbReference type="NCBI Taxonomy" id="176898"/>
    <lineage>
        <taxon>Bacteria</taxon>
        <taxon>Bacillati</taxon>
        <taxon>Actinomycetota</taxon>
        <taxon>Actinomycetes</taxon>
        <taxon>Pseudonocardiales</taxon>
        <taxon>Pseudonocardiaceae</taxon>
        <taxon>Prauserella</taxon>
    </lineage>
</organism>
<accession>A0ABN1VJI7</accession>